<organism evidence="1 2">
    <name type="scientific">Romanomermis culicivorax</name>
    <name type="common">Nematode worm</name>
    <dbReference type="NCBI Taxonomy" id="13658"/>
    <lineage>
        <taxon>Eukaryota</taxon>
        <taxon>Metazoa</taxon>
        <taxon>Ecdysozoa</taxon>
        <taxon>Nematoda</taxon>
        <taxon>Enoplea</taxon>
        <taxon>Dorylaimia</taxon>
        <taxon>Mermithida</taxon>
        <taxon>Mermithoidea</taxon>
        <taxon>Mermithidae</taxon>
        <taxon>Romanomermis</taxon>
    </lineage>
</organism>
<keyword evidence="1" id="KW-1185">Reference proteome</keyword>
<name>A0A915JZL8_ROMCU</name>
<dbReference type="Proteomes" id="UP000887565">
    <property type="component" value="Unplaced"/>
</dbReference>
<proteinExistence type="predicted"/>
<evidence type="ECO:0000313" key="1">
    <source>
        <dbReference type="Proteomes" id="UP000887565"/>
    </source>
</evidence>
<reference evidence="2" key="1">
    <citation type="submission" date="2022-11" db="UniProtKB">
        <authorList>
            <consortium name="WormBaseParasite"/>
        </authorList>
    </citation>
    <scope>IDENTIFICATION</scope>
</reference>
<accession>A0A915JZL8</accession>
<sequence>MLIDVLKIEINSLIGILTVKQQNIFVTNAGDQSMITSRCHLTIFQTNGHNTIVTSDFDLYNIVGYKLNLIMVIPVHFTYKRINIAGRFYALINFIYQPPQSDAIECESKKSNAALFGLAEDNQDDLKSVPQIVTDFGPELTENDTAITGDDIVK</sequence>
<protein>
    <submittedName>
        <fullName evidence="2">Uncharacterized protein</fullName>
    </submittedName>
</protein>
<dbReference type="AlphaFoldDB" id="A0A915JZL8"/>
<evidence type="ECO:0000313" key="2">
    <source>
        <dbReference type="WBParaSite" id="nRc.2.0.1.t31093-RA"/>
    </source>
</evidence>
<dbReference type="WBParaSite" id="nRc.2.0.1.t31093-RA">
    <property type="protein sequence ID" value="nRc.2.0.1.t31093-RA"/>
    <property type="gene ID" value="nRc.2.0.1.g31093"/>
</dbReference>